<name>A0AC34F436_9BILA</name>
<proteinExistence type="predicted"/>
<reference evidence="2" key="1">
    <citation type="submission" date="2022-11" db="UniProtKB">
        <authorList>
            <consortium name="WormBaseParasite"/>
        </authorList>
    </citation>
    <scope>IDENTIFICATION</scope>
</reference>
<dbReference type="Proteomes" id="UP000887579">
    <property type="component" value="Unplaced"/>
</dbReference>
<evidence type="ECO:0000313" key="1">
    <source>
        <dbReference type="Proteomes" id="UP000887579"/>
    </source>
</evidence>
<sequence length="485" mass="53343">MDRLAVNLAGAFVKSIFPEMDRSAPSALPIAGSADPIAVSTPVDVRRAPQQHTQLLQEASGPAFDTLNAFNNRFGSGGPAAPILSAVNNPNYGLQLPSGGGGSSPFGPSPSSNLPLPTSQLADLIPLIPNNLNAAGPLLMQQQQQQFLSNMKNKYANFDDTPKKDGLEDEQTSGRALLRTKDPVRQHAVRTAAHEAFEKKNSHEREDYASDEFLKAFFKKLYGIEIPSDEAMGTLTAEEKDTLTKLKEHLIKEAKENGIKLGAIKTMEKFSEKEEVTKHLPEGENLEKELATLSEDECGKCIAPQANKLQGAWTQIYGNPTVMKDTYSTILSIMDMGNIENERETMNVSAKHASCVGMEIGKIHHGEAPLNYFFRDDGERKELHEMNGKLVVLSNKELKLSLEYMDTKLCVVKAGPSDEPQFDYVVFAETSGSNKCSSYFVYARNVENFNLRHYDDISDYMKTQVLNDEALPVAALPKPALCQIS</sequence>
<dbReference type="WBParaSite" id="ES5_v2.g11849.t1">
    <property type="protein sequence ID" value="ES5_v2.g11849.t1"/>
    <property type="gene ID" value="ES5_v2.g11849"/>
</dbReference>
<evidence type="ECO:0000313" key="2">
    <source>
        <dbReference type="WBParaSite" id="ES5_v2.g11849.t1"/>
    </source>
</evidence>
<organism evidence="1 2">
    <name type="scientific">Panagrolaimus sp. ES5</name>
    <dbReference type="NCBI Taxonomy" id="591445"/>
    <lineage>
        <taxon>Eukaryota</taxon>
        <taxon>Metazoa</taxon>
        <taxon>Ecdysozoa</taxon>
        <taxon>Nematoda</taxon>
        <taxon>Chromadorea</taxon>
        <taxon>Rhabditida</taxon>
        <taxon>Tylenchina</taxon>
        <taxon>Panagrolaimomorpha</taxon>
        <taxon>Panagrolaimoidea</taxon>
        <taxon>Panagrolaimidae</taxon>
        <taxon>Panagrolaimus</taxon>
    </lineage>
</organism>
<accession>A0AC34F436</accession>
<protein>
    <submittedName>
        <fullName evidence="2">Uncharacterized protein</fullName>
    </submittedName>
</protein>